<protein>
    <submittedName>
        <fullName evidence="2">Uncharacterized protein</fullName>
    </submittedName>
</protein>
<evidence type="ECO:0000313" key="3">
    <source>
        <dbReference type="Proteomes" id="UP000092445"/>
    </source>
</evidence>
<feature type="region of interest" description="Disordered" evidence="1">
    <location>
        <begin position="48"/>
        <end position="93"/>
    </location>
</feature>
<evidence type="ECO:0000313" key="2">
    <source>
        <dbReference type="EnsemblMetazoa" id="GPAI021208-PA"/>
    </source>
</evidence>
<reference evidence="2" key="2">
    <citation type="submission" date="2020-05" db="UniProtKB">
        <authorList>
            <consortium name="EnsemblMetazoa"/>
        </authorList>
    </citation>
    <scope>IDENTIFICATION</scope>
    <source>
        <strain evidence="2">IAEA</strain>
    </source>
</reference>
<proteinExistence type="predicted"/>
<keyword evidence="3" id="KW-1185">Reference proteome</keyword>
<evidence type="ECO:0000256" key="1">
    <source>
        <dbReference type="SAM" id="MobiDB-lite"/>
    </source>
</evidence>
<dbReference type="Proteomes" id="UP000092445">
    <property type="component" value="Unassembled WGS sequence"/>
</dbReference>
<dbReference type="VEuPathDB" id="VectorBase:GPAI021208"/>
<accession>A0A1A9ZPR6</accession>
<feature type="compositionally biased region" description="Polar residues" evidence="1">
    <location>
        <begin position="76"/>
        <end position="85"/>
    </location>
</feature>
<reference evidence="3" key="1">
    <citation type="submission" date="2014-03" db="EMBL/GenBank/DDBJ databases">
        <authorList>
            <person name="Aksoy S."/>
            <person name="Warren W."/>
            <person name="Wilson R.K."/>
        </authorList>
    </citation>
    <scope>NUCLEOTIDE SEQUENCE [LARGE SCALE GENOMIC DNA]</scope>
    <source>
        <strain evidence="3">IAEA</strain>
    </source>
</reference>
<name>A0A1A9ZPR6_GLOPL</name>
<organism evidence="2 3">
    <name type="scientific">Glossina pallidipes</name>
    <name type="common">Tsetse fly</name>
    <dbReference type="NCBI Taxonomy" id="7398"/>
    <lineage>
        <taxon>Eukaryota</taxon>
        <taxon>Metazoa</taxon>
        <taxon>Ecdysozoa</taxon>
        <taxon>Arthropoda</taxon>
        <taxon>Hexapoda</taxon>
        <taxon>Insecta</taxon>
        <taxon>Pterygota</taxon>
        <taxon>Neoptera</taxon>
        <taxon>Endopterygota</taxon>
        <taxon>Diptera</taxon>
        <taxon>Brachycera</taxon>
        <taxon>Muscomorpha</taxon>
        <taxon>Hippoboscoidea</taxon>
        <taxon>Glossinidae</taxon>
        <taxon>Glossina</taxon>
    </lineage>
</organism>
<dbReference type="EnsemblMetazoa" id="GPAI021208-RA">
    <property type="protein sequence ID" value="GPAI021208-PA"/>
    <property type="gene ID" value="GPAI021208"/>
</dbReference>
<sequence length="93" mass="10318">MLKNVNANNIILVFEGCHKDVITIDKPTTSVQIAVIDVLHCTQFVDKEDETRTWKPNPQGDATLESANKIEDVVMSQDSSDTNSEPTEDKDVS</sequence>
<dbReference type="AlphaFoldDB" id="A0A1A9ZPR6"/>